<dbReference type="PANTHER" id="PTHR10414">
    <property type="entry name" value="ETHANOLAMINEPHOSPHOTRANSFERASE"/>
    <property type="match status" value="1"/>
</dbReference>
<dbReference type="InterPro" id="IPR043130">
    <property type="entry name" value="CDP-OH_PTrfase_TM_dom"/>
</dbReference>
<keyword evidence="3 4" id="KW-0472">Membrane</keyword>
<organism evidence="5 6">
    <name type="scientific">Grifola frondosa</name>
    <name type="common">Maitake</name>
    <name type="synonym">Polyporus frondosus</name>
    <dbReference type="NCBI Taxonomy" id="5627"/>
    <lineage>
        <taxon>Eukaryota</taxon>
        <taxon>Fungi</taxon>
        <taxon>Dikarya</taxon>
        <taxon>Basidiomycota</taxon>
        <taxon>Agaricomycotina</taxon>
        <taxon>Agaricomycetes</taxon>
        <taxon>Polyporales</taxon>
        <taxon>Grifolaceae</taxon>
        <taxon>Grifola</taxon>
    </lineage>
</organism>
<dbReference type="GO" id="GO:0008610">
    <property type="term" value="P:lipid biosynthetic process"/>
    <property type="evidence" value="ECO:0007669"/>
    <property type="project" value="UniProtKB-ARBA"/>
</dbReference>
<dbReference type="AlphaFoldDB" id="A0A1C7MSD7"/>
<evidence type="ECO:0000256" key="4">
    <source>
        <dbReference type="SAM" id="Phobius"/>
    </source>
</evidence>
<dbReference type="InterPro" id="IPR014472">
    <property type="entry name" value="CHOPT"/>
</dbReference>
<dbReference type="GO" id="GO:0016020">
    <property type="term" value="C:membrane"/>
    <property type="evidence" value="ECO:0007669"/>
    <property type="project" value="UniProtKB-SubCell"/>
</dbReference>
<evidence type="ECO:0000256" key="1">
    <source>
        <dbReference type="ARBA" id="ARBA00004370"/>
    </source>
</evidence>
<keyword evidence="4" id="KW-1133">Transmembrane helix</keyword>
<proteinExistence type="inferred from homology"/>
<name>A0A1C7MSD7_GRIFR</name>
<accession>A0A1C7MSD7</accession>
<evidence type="ECO:0000313" key="6">
    <source>
        <dbReference type="Proteomes" id="UP000092993"/>
    </source>
</evidence>
<reference evidence="5 6" key="1">
    <citation type="submission" date="2016-03" db="EMBL/GenBank/DDBJ databases">
        <title>Whole genome sequencing of Grifola frondosa 9006-11.</title>
        <authorList>
            <person name="Min B."/>
            <person name="Park H."/>
            <person name="Kim J.-G."/>
            <person name="Cho H."/>
            <person name="Oh Y.-L."/>
            <person name="Kong W.-S."/>
            <person name="Choi I.-G."/>
        </authorList>
    </citation>
    <scope>NUCLEOTIDE SEQUENCE [LARGE SCALE GENOMIC DNA]</scope>
    <source>
        <strain evidence="5 6">9006-11</strain>
    </source>
</reference>
<sequence length="95" mass="11034">MGYIPQHTLDNLKKYAYKGVDKSLVSRYVLNPFWTWLVTLWPTWVAPNTITLLGLCMVLVNFATMLYYDPKYLAEKGDADGPPQWIYFTRVQVAL</sequence>
<comment type="caution">
    <text evidence="5">The sequence shown here is derived from an EMBL/GenBank/DDBJ whole genome shotgun (WGS) entry which is preliminary data.</text>
</comment>
<keyword evidence="6" id="KW-1185">Reference proteome</keyword>
<feature type="transmembrane region" description="Helical" evidence="4">
    <location>
        <begin position="50"/>
        <end position="68"/>
    </location>
</feature>
<comment type="similarity">
    <text evidence="2">Belongs to the CDP-alcohol phosphatidyltransferase class-I family.</text>
</comment>
<dbReference type="EMBL" id="LUGG01000001">
    <property type="protein sequence ID" value="OBZ79805.1"/>
    <property type="molecule type" value="Genomic_DNA"/>
</dbReference>
<evidence type="ECO:0000256" key="2">
    <source>
        <dbReference type="ARBA" id="ARBA00010441"/>
    </source>
</evidence>
<comment type="subcellular location">
    <subcellularLocation>
        <location evidence="1">Membrane</location>
    </subcellularLocation>
</comment>
<dbReference type="Proteomes" id="UP000092993">
    <property type="component" value="Unassembled WGS sequence"/>
</dbReference>
<dbReference type="STRING" id="5627.A0A1C7MSD7"/>
<evidence type="ECO:0000256" key="3">
    <source>
        <dbReference type="ARBA" id="ARBA00023136"/>
    </source>
</evidence>
<protein>
    <submittedName>
        <fullName evidence="5">Uncharacterized protein</fullName>
    </submittedName>
</protein>
<keyword evidence="4" id="KW-0812">Transmembrane</keyword>
<dbReference type="PANTHER" id="PTHR10414:SF37">
    <property type="entry name" value="BB IN A BOXCAR, ISOFORM C"/>
    <property type="match status" value="1"/>
</dbReference>
<gene>
    <name evidence="5" type="ORF">A0H81_01304</name>
</gene>
<dbReference type="Gene3D" id="1.20.120.1760">
    <property type="match status" value="1"/>
</dbReference>
<evidence type="ECO:0000313" key="5">
    <source>
        <dbReference type="EMBL" id="OBZ79805.1"/>
    </source>
</evidence>
<dbReference type="OrthoDB" id="196717at2759"/>